<keyword evidence="1" id="KW-1133">Transmembrane helix</keyword>
<dbReference type="RefSeq" id="WP_055682968.1">
    <property type="nucleotide sequence ID" value="NZ_CANMUL010000001.1"/>
</dbReference>
<proteinExistence type="predicted"/>
<dbReference type="Proteomes" id="UP000048908">
    <property type="component" value="Unassembled WGS sequence"/>
</dbReference>
<keyword evidence="1" id="KW-0472">Membrane</keyword>
<evidence type="ECO:0000256" key="1">
    <source>
        <dbReference type="SAM" id="Phobius"/>
    </source>
</evidence>
<protein>
    <recommendedName>
        <fullName evidence="4">DUF5337 domain-containing protein</fullName>
    </recommendedName>
</protein>
<evidence type="ECO:0000313" key="3">
    <source>
        <dbReference type="Proteomes" id="UP000048908"/>
    </source>
</evidence>
<feature type="transmembrane region" description="Helical" evidence="1">
    <location>
        <begin position="18"/>
        <end position="39"/>
    </location>
</feature>
<dbReference type="EMBL" id="CXPG01000020">
    <property type="protein sequence ID" value="CTQ33573.1"/>
    <property type="molecule type" value="Genomic_DNA"/>
</dbReference>
<evidence type="ECO:0008006" key="4">
    <source>
        <dbReference type="Google" id="ProtNLM"/>
    </source>
</evidence>
<organism evidence="2 3">
    <name type="scientific">Jannaschia rubra</name>
    <dbReference type="NCBI Taxonomy" id="282197"/>
    <lineage>
        <taxon>Bacteria</taxon>
        <taxon>Pseudomonadati</taxon>
        <taxon>Pseudomonadota</taxon>
        <taxon>Alphaproteobacteria</taxon>
        <taxon>Rhodobacterales</taxon>
        <taxon>Roseobacteraceae</taxon>
        <taxon>Jannaschia</taxon>
    </lineage>
</organism>
<evidence type="ECO:0000313" key="2">
    <source>
        <dbReference type="EMBL" id="CTQ33573.1"/>
    </source>
</evidence>
<keyword evidence="3" id="KW-1185">Reference proteome</keyword>
<dbReference type="STRING" id="282197.SAMN04488517_102402"/>
<dbReference type="InterPro" id="IPR020308">
    <property type="entry name" value="Uncharacterised_Ynq1"/>
</dbReference>
<gene>
    <name evidence="2" type="ORF">JAN5088_02355</name>
</gene>
<dbReference type="Pfam" id="PF17272">
    <property type="entry name" value="DUF5337"/>
    <property type="match status" value="1"/>
</dbReference>
<accession>A0A0M6XTJ3</accession>
<name>A0A0M6XTJ3_9RHOB</name>
<keyword evidence="1" id="KW-0812">Transmembrane</keyword>
<dbReference type="AlphaFoldDB" id="A0A0M6XTJ3"/>
<reference evidence="2 3" key="1">
    <citation type="submission" date="2015-07" db="EMBL/GenBank/DDBJ databases">
        <authorList>
            <person name="Noorani M."/>
        </authorList>
    </citation>
    <scope>NUCLEOTIDE SEQUENCE [LARGE SCALE GENOMIC DNA]</scope>
    <source>
        <strain evidence="2 3">CECT 5088</strain>
    </source>
</reference>
<dbReference type="OrthoDB" id="7658896at2"/>
<sequence length="75" mass="8357">MTGPSDLDVAIAKRSARVAIVILAVFLGWALLQFLGAQFDLSRRVMGLGDSVALVGMAWAIYDTVMIWRMRRMKE</sequence>